<evidence type="ECO:0000313" key="1">
    <source>
        <dbReference type="EMBL" id="KAI7792434.1"/>
    </source>
</evidence>
<accession>A0A9W7T8I6</accession>
<name>A0A9W7T8I6_TRIRA</name>
<dbReference type="EMBL" id="JAFHDT010000023">
    <property type="protein sequence ID" value="KAI7792434.1"/>
    <property type="molecule type" value="Genomic_DNA"/>
</dbReference>
<keyword evidence="2" id="KW-1185">Reference proteome</keyword>
<organism evidence="1 2">
    <name type="scientific">Triplophysa rosa</name>
    <name type="common">Cave loach</name>
    <dbReference type="NCBI Taxonomy" id="992332"/>
    <lineage>
        <taxon>Eukaryota</taxon>
        <taxon>Metazoa</taxon>
        <taxon>Chordata</taxon>
        <taxon>Craniata</taxon>
        <taxon>Vertebrata</taxon>
        <taxon>Euteleostomi</taxon>
        <taxon>Actinopterygii</taxon>
        <taxon>Neopterygii</taxon>
        <taxon>Teleostei</taxon>
        <taxon>Ostariophysi</taxon>
        <taxon>Cypriniformes</taxon>
        <taxon>Nemacheilidae</taxon>
        <taxon>Triplophysa</taxon>
    </lineage>
</organism>
<protein>
    <submittedName>
        <fullName evidence="1">Uncharacterized protein</fullName>
    </submittedName>
</protein>
<evidence type="ECO:0000313" key="2">
    <source>
        <dbReference type="Proteomes" id="UP001059041"/>
    </source>
</evidence>
<dbReference type="AlphaFoldDB" id="A0A9W7T8I6"/>
<comment type="caution">
    <text evidence="1">The sequence shown here is derived from an EMBL/GenBank/DDBJ whole genome shotgun (WGS) entry which is preliminary data.</text>
</comment>
<gene>
    <name evidence="1" type="ORF">IRJ41_011718</name>
</gene>
<dbReference type="Proteomes" id="UP001059041">
    <property type="component" value="Linkage Group LG23"/>
</dbReference>
<reference evidence="1" key="1">
    <citation type="submission" date="2021-02" db="EMBL/GenBank/DDBJ databases">
        <title>Comparative genomics reveals that relaxation of natural selection precedes convergent phenotypic evolution of cavefish.</title>
        <authorList>
            <person name="Peng Z."/>
        </authorList>
    </citation>
    <scope>NUCLEOTIDE SEQUENCE</scope>
    <source>
        <tissue evidence="1">Muscle</tissue>
    </source>
</reference>
<sequence>MGFTFRARQVRVCVFVWVCVNQRVFSAVICLSLRLRGCENLSAIRSLLLSALISLLSLSTRWQSSGAPTRAAPALIKCFSLDNATQRYDTHTHTHKRNDPLQHAR</sequence>
<proteinExistence type="predicted"/>